<protein>
    <recommendedName>
        <fullName evidence="1">MACPF domain-containing protein</fullName>
    </recommendedName>
</protein>
<gene>
    <name evidence="2" type="ORF">EGYM00392_LOCUS27651</name>
</gene>
<sequence length="993" mass="109452">MPAEGYAYPITSCSMASETQKMNSSSSYQKSLSQDVSVGGGWGKKFKFQASGGWNSFNRTTANKRTTRYETKSYCLLYEVGYHHSTIVQPTAAFKASCDALREFTNKNDEDPDMREKLLKAWNAFFTTYGTHFMSVVRLGGKMIHRVDATTKASSTFDKKGWNMDTAMSAKIFKLKINAGYSREQEEQNEEALKNTDIKESVVFIGGLPAARDLENPSVAFAEWAQTVRDQPMPVQYKLLPLCYIGWDVPRLVLDSGDTNALLDLDLSQAVLNPRHYNKYLYEYEKYAIDLGANRWAAEQLTLPVFDRMISFSESQNNMSVGDRMLSSNGKWKCQLQMTGHLVISKKVSEGADAEDELDDEWEDVWSTENQEDAQLRTTTQGANYVAFGLDGVLAVYEVNSSGQMFEQYSIGTGRGIEPYVVMQDNGLLVCFDQSREPIWYAGPGEPGEWNYDAHEGADCTGSRTDILQKVEAPNEAVCGMKCDQLKERCTGFVHVLKVATTDELPKGSNKSPPPGWEAKTGSGACQCKGSGNGLESCGELCCAASPWTDPDPNGEYYYKKGGKTLEDMCYKRKPDAAIDGESNKCYLRQGVVSAPKKSTDGSERNCYISKWAKAQQCALDYCNGYPDLKSAYCGGGTCGEGAAAGEAGSLVFEGAEWQLVRRVKPGDYWHPAKDRLKGTETYGTYDPSPTSNETFSIPFPDGCKTYLLATGDMTKWMIVNKSAVDGTYSNALREVVKSSVNANKHKVKWYNRDGVTEDPWISLVDHDSAVDSGNILYGEDSYGPTAHAQNVLPQHNGANVFCWLRDVNDSPTVQATKCLNHWDQWGKSEGRTGNPDQCMRKGWNDAKKSWGQGSSSMQTVTIPAKSRKYGACWVNPLLDNAKDPIFSTVAATTSWAQAHERCVTNGQRLCSAADVCPDRSAGGIPKCGLQKDLDRWVAVDGDNNWLQVGNKAWPSCQLHTEIGGGTAGKPAWGITNDDVPERVIGACCSYES</sequence>
<organism evidence="2">
    <name type="scientific">Eutreptiella gymnastica</name>
    <dbReference type="NCBI Taxonomy" id="73025"/>
    <lineage>
        <taxon>Eukaryota</taxon>
        <taxon>Discoba</taxon>
        <taxon>Euglenozoa</taxon>
        <taxon>Euglenida</taxon>
        <taxon>Spirocuta</taxon>
        <taxon>Euglenophyceae</taxon>
        <taxon>Eutreptiales</taxon>
        <taxon>Eutreptiaceae</taxon>
        <taxon>Eutreptiella</taxon>
    </lineage>
</organism>
<dbReference type="EMBL" id="HBGA01073958">
    <property type="protein sequence ID" value="CAD9016542.1"/>
    <property type="molecule type" value="Transcribed_RNA"/>
</dbReference>
<feature type="domain" description="MACPF" evidence="1">
    <location>
        <begin position="1"/>
        <end position="276"/>
    </location>
</feature>
<dbReference type="Pfam" id="PF01823">
    <property type="entry name" value="MACPF"/>
    <property type="match status" value="1"/>
</dbReference>
<evidence type="ECO:0000259" key="1">
    <source>
        <dbReference type="PROSITE" id="PS51412"/>
    </source>
</evidence>
<evidence type="ECO:0000313" key="2">
    <source>
        <dbReference type="EMBL" id="CAD9016542.1"/>
    </source>
</evidence>
<dbReference type="InterPro" id="IPR020864">
    <property type="entry name" value="MACPF"/>
</dbReference>
<reference evidence="2" key="1">
    <citation type="submission" date="2021-01" db="EMBL/GenBank/DDBJ databases">
        <authorList>
            <person name="Corre E."/>
            <person name="Pelletier E."/>
            <person name="Niang G."/>
            <person name="Scheremetjew M."/>
            <person name="Finn R."/>
            <person name="Kale V."/>
            <person name="Holt S."/>
            <person name="Cochrane G."/>
            <person name="Meng A."/>
            <person name="Brown T."/>
            <person name="Cohen L."/>
        </authorList>
    </citation>
    <scope>NUCLEOTIDE SEQUENCE</scope>
    <source>
        <strain evidence="2">NIES-381</strain>
    </source>
</reference>
<dbReference type="PROSITE" id="PS51412">
    <property type="entry name" value="MACPF_2"/>
    <property type="match status" value="1"/>
</dbReference>
<name>A0A7S1IMM1_9EUGL</name>
<proteinExistence type="predicted"/>
<dbReference type="InterPro" id="IPR036426">
    <property type="entry name" value="Bulb-type_lectin_dom_sf"/>
</dbReference>
<accession>A0A7S1IMM1</accession>
<dbReference type="Gene3D" id="2.90.10.10">
    <property type="entry name" value="Bulb-type lectin domain"/>
    <property type="match status" value="1"/>
</dbReference>
<dbReference type="AlphaFoldDB" id="A0A7S1IMM1"/>